<reference evidence="3" key="1">
    <citation type="submission" date="2018-09" db="EMBL/GenBank/DDBJ databases">
        <authorList>
            <person name="Livingstone P.G."/>
            <person name="Whitworth D.E."/>
        </authorList>
    </citation>
    <scope>NUCLEOTIDE SEQUENCE [LARGE SCALE GENOMIC DNA]</scope>
    <source>
        <strain evidence="3">AB050A</strain>
    </source>
</reference>
<dbReference type="EMBL" id="RAWK01000070">
    <property type="protein sequence ID" value="RKH67574.1"/>
    <property type="molecule type" value="Genomic_DNA"/>
</dbReference>
<protein>
    <submittedName>
        <fullName evidence="2">Uncharacterized protein</fullName>
    </submittedName>
</protein>
<dbReference type="RefSeq" id="WP_120555821.1">
    <property type="nucleotide sequence ID" value="NZ_RAWK01000070.1"/>
</dbReference>
<dbReference type="OrthoDB" id="5519391at2"/>
<dbReference type="AlphaFoldDB" id="A0A3A8QWS9"/>
<comment type="caution">
    <text evidence="2">The sequence shown here is derived from an EMBL/GenBank/DDBJ whole genome shotgun (WGS) entry which is preliminary data.</text>
</comment>
<feature type="chain" id="PRO_5017428060" evidence="1">
    <location>
        <begin position="21"/>
        <end position="92"/>
    </location>
</feature>
<evidence type="ECO:0000256" key="1">
    <source>
        <dbReference type="SAM" id="SignalP"/>
    </source>
</evidence>
<name>A0A3A8QWS9_9BACT</name>
<keyword evidence="3" id="KW-1185">Reference proteome</keyword>
<dbReference type="PROSITE" id="PS51257">
    <property type="entry name" value="PROKAR_LIPOPROTEIN"/>
    <property type="match status" value="1"/>
</dbReference>
<dbReference type="Proteomes" id="UP000267003">
    <property type="component" value="Unassembled WGS sequence"/>
</dbReference>
<accession>A0A3A8QWS9</accession>
<organism evidence="2 3">
    <name type="scientific">Corallococcus aberystwythensis</name>
    <dbReference type="NCBI Taxonomy" id="2316722"/>
    <lineage>
        <taxon>Bacteria</taxon>
        <taxon>Pseudomonadati</taxon>
        <taxon>Myxococcota</taxon>
        <taxon>Myxococcia</taxon>
        <taxon>Myxococcales</taxon>
        <taxon>Cystobacterineae</taxon>
        <taxon>Myxococcaceae</taxon>
        <taxon>Corallococcus</taxon>
    </lineage>
</organism>
<keyword evidence="1" id="KW-0732">Signal</keyword>
<evidence type="ECO:0000313" key="3">
    <source>
        <dbReference type="Proteomes" id="UP000267003"/>
    </source>
</evidence>
<evidence type="ECO:0000313" key="2">
    <source>
        <dbReference type="EMBL" id="RKH67574.1"/>
    </source>
</evidence>
<proteinExistence type="predicted"/>
<gene>
    <name evidence="2" type="ORF">D7W81_13730</name>
</gene>
<feature type="signal peptide" evidence="1">
    <location>
        <begin position="1"/>
        <end position="20"/>
    </location>
</feature>
<sequence>MRIPLSLVAVFVGVAVSVSGCGGTYEPEQAPVSEPGAVDEQLPEGSVTQQAICSRLWTCNYVRWYGTEANCVAACGTSCTLDYRCTGTCVCP</sequence>